<sequence>MNAASITQQDHQGVVLVLGGTGKTGRRVAERLQARGIETRIASRSTTPAFDWNAPSGWEAAFEGVTAAYLTYSPDLAIPGATEAIRRVVDLAVTKGVRRLVLLSGRGEEEAQACERVLQAAEVEWTVVRASWFMQNFSEGEFLGMVQAGAITLPAANIPEPFIDVDDIADVAVAALTEEGHAYETYEVTGPRCLTFAELARELSRAAGRDVSFTQVPAAGFARAITESGAPADIAWLLNYLFETVLDGRNAYVADGVQRALGREPADVADFARRIAASGIWQATHEEATHQETAV</sequence>
<reference evidence="2 3" key="1">
    <citation type="submission" date="2024-05" db="EMBL/GenBank/DDBJ databases">
        <title>Halomonas sp. CS7 16S ribosomal RNA gene Genome sequencing and assembly.</title>
        <authorList>
            <person name="Yook S."/>
        </authorList>
    </citation>
    <scope>NUCLEOTIDE SEQUENCE [LARGE SCALE GENOMIC DNA]</scope>
    <source>
        <strain evidence="2 3">CS7</strain>
    </source>
</reference>
<proteinExistence type="predicted"/>
<protein>
    <submittedName>
        <fullName evidence="2">NAD(P)H-binding protein</fullName>
    </submittedName>
</protein>
<name>A0ABV1N726_9GAMM</name>
<accession>A0ABV1N726</accession>
<dbReference type="Gene3D" id="3.40.50.720">
    <property type="entry name" value="NAD(P)-binding Rossmann-like Domain"/>
    <property type="match status" value="1"/>
</dbReference>
<dbReference type="Proteomes" id="UP001472978">
    <property type="component" value="Unassembled WGS sequence"/>
</dbReference>
<dbReference type="EMBL" id="JBEGCI010000005">
    <property type="protein sequence ID" value="MEQ6888561.1"/>
    <property type="molecule type" value="Genomic_DNA"/>
</dbReference>
<dbReference type="PANTHER" id="PTHR43162:SF1">
    <property type="entry name" value="PRESTALK A DIFFERENTIATION PROTEIN A"/>
    <property type="match status" value="1"/>
</dbReference>
<comment type="caution">
    <text evidence="2">The sequence shown here is derived from an EMBL/GenBank/DDBJ whole genome shotgun (WGS) entry which is preliminary data.</text>
</comment>
<dbReference type="Pfam" id="PF05368">
    <property type="entry name" value="NmrA"/>
    <property type="match status" value="1"/>
</dbReference>
<dbReference type="Gene3D" id="3.90.25.10">
    <property type="entry name" value="UDP-galactose 4-epimerase, domain 1"/>
    <property type="match status" value="1"/>
</dbReference>
<evidence type="ECO:0000259" key="1">
    <source>
        <dbReference type="Pfam" id="PF05368"/>
    </source>
</evidence>
<dbReference type="InterPro" id="IPR008030">
    <property type="entry name" value="NmrA-like"/>
</dbReference>
<evidence type="ECO:0000313" key="3">
    <source>
        <dbReference type="Proteomes" id="UP001472978"/>
    </source>
</evidence>
<dbReference type="InterPro" id="IPR036291">
    <property type="entry name" value="NAD(P)-bd_dom_sf"/>
</dbReference>
<dbReference type="SUPFAM" id="SSF51735">
    <property type="entry name" value="NAD(P)-binding Rossmann-fold domains"/>
    <property type="match status" value="1"/>
</dbReference>
<dbReference type="PANTHER" id="PTHR43162">
    <property type="match status" value="1"/>
</dbReference>
<dbReference type="RefSeq" id="WP_349758092.1">
    <property type="nucleotide sequence ID" value="NZ_JBEGCI010000005.1"/>
</dbReference>
<keyword evidence="3" id="KW-1185">Reference proteome</keyword>
<dbReference type="InterPro" id="IPR051604">
    <property type="entry name" value="Ergot_Alk_Oxidoreductase"/>
</dbReference>
<feature type="domain" description="NmrA-like" evidence="1">
    <location>
        <begin position="115"/>
        <end position="244"/>
    </location>
</feature>
<gene>
    <name evidence="2" type="ORF">ABE957_07730</name>
</gene>
<organism evidence="2 3">
    <name type="scientific">Halomonas pelophila</name>
    <dbReference type="NCBI Taxonomy" id="3151122"/>
    <lineage>
        <taxon>Bacteria</taxon>
        <taxon>Pseudomonadati</taxon>
        <taxon>Pseudomonadota</taxon>
        <taxon>Gammaproteobacteria</taxon>
        <taxon>Oceanospirillales</taxon>
        <taxon>Halomonadaceae</taxon>
        <taxon>Halomonas</taxon>
    </lineage>
</organism>
<evidence type="ECO:0000313" key="2">
    <source>
        <dbReference type="EMBL" id="MEQ6888561.1"/>
    </source>
</evidence>